<feature type="transmembrane region" description="Helical" evidence="7">
    <location>
        <begin position="31"/>
        <end position="50"/>
    </location>
</feature>
<evidence type="ECO:0000256" key="6">
    <source>
        <dbReference type="ARBA" id="ARBA00023136"/>
    </source>
</evidence>
<dbReference type="SUPFAM" id="SSF161098">
    <property type="entry name" value="MetI-like"/>
    <property type="match status" value="1"/>
</dbReference>
<keyword evidence="6 7" id="KW-0472">Membrane</keyword>
<protein>
    <submittedName>
        <fullName evidence="9">Carbohydrate ABC transporter permease</fullName>
    </submittedName>
</protein>
<keyword evidence="3" id="KW-1003">Cell membrane</keyword>
<feature type="transmembrane region" description="Helical" evidence="7">
    <location>
        <begin position="203"/>
        <end position="225"/>
    </location>
</feature>
<feature type="transmembrane region" description="Helical" evidence="7">
    <location>
        <begin position="263"/>
        <end position="282"/>
    </location>
</feature>
<evidence type="ECO:0000256" key="4">
    <source>
        <dbReference type="ARBA" id="ARBA00022692"/>
    </source>
</evidence>
<dbReference type="PANTHER" id="PTHR43744:SF3">
    <property type="entry name" value="LACTOSE TRANSPORT SYSTEM PERMEASE PROTEIN LACG"/>
    <property type="match status" value="1"/>
</dbReference>
<keyword evidence="4 7" id="KW-0812">Transmembrane</keyword>
<sequence length="297" mass="31493">MSAPAQARPARPRAARGRPYRRESVGVVERAVRWSLMAVAMALVLGPLVWQLSTALKGAGESTAGFPGNLVPVDPTLDNFVTAFTAIPLGRYLLNSAAISTLGVTTNLVLATLTGYALARVAFRGRALYVAILLATAALPFEVILVSTLLVTRGLGLQDTLLGVVLPQAVSIVSIFVMRQAFINVPDEIEEAAVVDGAGPLRVFWSVMLPSVRGSLAVVAVLGFLDTWDQFLWPLVILSDPANYPVNVGVQFLSGAFSADQRVISAAALIVVVPPLLVYFLMQRQVFTGLAEGALKG</sequence>
<evidence type="ECO:0000256" key="3">
    <source>
        <dbReference type="ARBA" id="ARBA00022475"/>
    </source>
</evidence>
<accession>A0ABR9MZR3</accession>
<comment type="caution">
    <text evidence="9">The sequence shown here is derived from an EMBL/GenBank/DDBJ whole genome shotgun (WGS) entry which is preliminary data.</text>
</comment>
<evidence type="ECO:0000256" key="7">
    <source>
        <dbReference type="RuleBase" id="RU363032"/>
    </source>
</evidence>
<gene>
    <name evidence="9" type="ORF">IHE71_12770</name>
</gene>
<proteinExistence type="inferred from homology"/>
<dbReference type="Pfam" id="PF00528">
    <property type="entry name" value="BPD_transp_1"/>
    <property type="match status" value="1"/>
</dbReference>
<dbReference type="PANTHER" id="PTHR43744">
    <property type="entry name" value="ABC TRANSPORTER PERMEASE PROTEIN MG189-RELATED-RELATED"/>
    <property type="match status" value="1"/>
</dbReference>
<dbReference type="RefSeq" id="WP_192863149.1">
    <property type="nucleotide sequence ID" value="NZ_JADAQT010000088.1"/>
</dbReference>
<dbReference type="Gene3D" id="1.10.3720.10">
    <property type="entry name" value="MetI-like"/>
    <property type="match status" value="1"/>
</dbReference>
<comment type="subcellular location">
    <subcellularLocation>
        <location evidence="1 7">Cell membrane</location>
        <topology evidence="1 7">Multi-pass membrane protein</topology>
    </subcellularLocation>
</comment>
<reference evidence="9 10" key="1">
    <citation type="submission" date="2020-10" db="EMBL/GenBank/DDBJ databases">
        <title>Myceligenerans pegani sp. nov., an endophytic actinomycete isolated from Peganum harmala L. in Xinjiang, China.</title>
        <authorList>
            <person name="Xin L."/>
        </authorList>
    </citation>
    <scope>NUCLEOTIDE SEQUENCE [LARGE SCALE GENOMIC DNA]</scope>
    <source>
        <strain evidence="9 10">TRM65318</strain>
    </source>
</reference>
<evidence type="ECO:0000259" key="8">
    <source>
        <dbReference type="PROSITE" id="PS50928"/>
    </source>
</evidence>
<name>A0ABR9MZR3_9MICO</name>
<feature type="transmembrane region" description="Helical" evidence="7">
    <location>
        <begin position="97"/>
        <end position="119"/>
    </location>
</feature>
<evidence type="ECO:0000256" key="5">
    <source>
        <dbReference type="ARBA" id="ARBA00022989"/>
    </source>
</evidence>
<keyword evidence="10" id="KW-1185">Reference proteome</keyword>
<evidence type="ECO:0000256" key="2">
    <source>
        <dbReference type="ARBA" id="ARBA00022448"/>
    </source>
</evidence>
<feature type="transmembrane region" description="Helical" evidence="7">
    <location>
        <begin position="161"/>
        <end position="182"/>
    </location>
</feature>
<dbReference type="Proteomes" id="UP000625527">
    <property type="component" value="Unassembled WGS sequence"/>
</dbReference>
<dbReference type="InterPro" id="IPR035906">
    <property type="entry name" value="MetI-like_sf"/>
</dbReference>
<evidence type="ECO:0000256" key="1">
    <source>
        <dbReference type="ARBA" id="ARBA00004651"/>
    </source>
</evidence>
<keyword evidence="5 7" id="KW-1133">Transmembrane helix</keyword>
<evidence type="ECO:0000313" key="9">
    <source>
        <dbReference type="EMBL" id="MBE1876580.1"/>
    </source>
</evidence>
<dbReference type="InterPro" id="IPR000515">
    <property type="entry name" value="MetI-like"/>
</dbReference>
<organism evidence="9 10">
    <name type="scientific">Myceligenerans pegani</name>
    <dbReference type="NCBI Taxonomy" id="2776917"/>
    <lineage>
        <taxon>Bacteria</taxon>
        <taxon>Bacillati</taxon>
        <taxon>Actinomycetota</taxon>
        <taxon>Actinomycetes</taxon>
        <taxon>Micrococcales</taxon>
        <taxon>Promicromonosporaceae</taxon>
        <taxon>Myceligenerans</taxon>
    </lineage>
</organism>
<evidence type="ECO:0000313" key="10">
    <source>
        <dbReference type="Proteomes" id="UP000625527"/>
    </source>
</evidence>
<feature type="transmembrane region" description="Helical" evidence="7">
    <location>
        <begin position="128"/>
        <end position="149"/>
    </location>
</feature>
<keyword evidence="2 7" id="KW-0813">Transport</keyword>
<dbReference type="CDD" id="cd06261">
    <property type="entry name" value="TM_PBP2"/>
    <property type="match status" value="1"/>
</dbReference>
<comment type="similarity">
    <text evidence="7">Belongs to the binding-protein-dependent transport system permease family.</text>
</comment>
<dbReference type="EMBL" id="JADAQT010000088">
    <property type="protein sequence ID" value="MBE1876580.1"/>
    <property type="molecule type" value="Genomic_DNA"/>
</dbReference>
<feature type="domain" description="ABC transmembrane type-1" evidence="8">
    <location>
        <begin position="93"/>
        <end position="282"/>
    </location>
</feature>
<dbReference type="PROSITE" id="PS50928">
    <property type="entry name" value="ABC_TM1"/>
    <property type="match status" value="1"/>
</dbReference>